<dbReference type="AlphaFoldDB" id="A0A251SRK0"/>
<dbReference type="InParanoid" id="A0A251SRK0"/>
<sequence length="70" mass="8556">MFSMRCTHVYSDFALFLMRCTHVYFDFCSVLMRCKHVYIVCFVISQKIFCIEYVKLVMYTCELLYTYVRC</sequence>
<reference evidence="1" key="3">
    <citation type="submission" date="2020-06" db="EMBL/GenBank/DDBJ databases">
        <title>Helianthus annuus Genome sequencing and assembly Release 2.</title>
        <authorList>
            <person name="Gouzy J."/>
            <person name="Langlade N."/>
            <person name="Munos S."/>
        </authorList>
    </citation>
    <scope>NUCLEOTIDE SEQUENCE</scope>
    <source>
        <tissue evidence="1">Leaves</tissue>
    </source>
</reference>
<dbReference type="Gramene" id="mRNA:HanXRQr2_Chr13g0567221">
    <property type="protein sequence ID" value="CDS:HanXRQr2_Chr13g0567221.1"/>
    <property type="gene ID" value="HanXRQr2_Chr13g0567221"/>
</dbReference>
<dbReference type="Proteomes" id="UP000215914">
    <property type="component" value="Chromosome 13"/>
</dbReference>
<protein>
    <submittedName>
        <fullName evidence="2">Uncharacterized protein</fullName>
    </submittedName>
</protein>
<keyword evidence="3" id="KW-1185">Reference proteome</keyword>
<accession>A0A251SRK0</accession>
<dbReference type="EMBL" id="CM007902">
    <property type="protein sequence ID" value="OTG00141.1"/>
    <property type="molecule type" value="Genomic_DNA"/>
</dbReference>
<reference evidence="1 3" key="1">
    <citation type="journal article" date="2017" name="Nature">
        <title>The sunflower genome provides insights into oil metabolism, flowering and Asterid evolution.</title>
        <authorList>
            <person name="Badouin H."/>
            <person name="Gouzy J."/>
            <person name="Grassa C.J."/>
            <person name="Murat F."/>
            <person name="Staton S.E."/>
            <person name="Cottret L."/>
            <person name="Lelandais-Briere C."/>
            <person name="Owens G.L."/>
            <person name="Carrere S."/>
            <person name="Mayjonade B."/>
            <person name="Legrand L."/>
            <person name="Gill N."/>
            <person name="Kane N.C."/>
            <person name="Bowers J.E."/>
            <person name="Hubner S."/>
            <person name="Bellec A."/>
            <person name="Berard A."/>
            <person name="Berges H."/>
            <person name="Blanchet N."/>
            <person name="Boniface M.C."/>
            <person name="Brunel D."/>
            <person name="Catrice O."/>
            <person name="Chaidir N."/>
            <person name="Claudel C."/>
            <person name="Donnadieu C."/>
            <person name="Faraut T."/>
            <person name="Fievet G."/>
            <person name="Helmstetter N."/>
            <person name="King M."/>
            <person name="Knapp S.J."/>
            <person name="Lai Z."/>
            <person name="Le Paslier M.C."/>
            <person name="Lippi Y."/>
            <person name="Lorenzon L."/>
            <person name="Mandel J.R."/>
            <person name="Marage G."/>
            <person name="Marchand G."/>
            <person name="Marquand E."/>
            <person name="Bret-Mestries E."/>
            <person name="Morien E."/>
            <person name="Nambeesan S."/>
            <person name="Nguyen T."/>
            <person name="Pegot-Espagnet P."/>
            <person name="Pouilly N."/>
            <person name="Raftis F."/>
            <person name="Sallet E."/>
            <person name="Schiex T."/>
            <person name="Thomas J."/>
            <person name="Vandecasteele C."/>
            <person name="Vares D."/>
            <person name="Vear F."/>
            <person name="Vautrin S."/>
            <person name="Crespi M."/>
            <person name="Mangin B."/>
            <person name="Burke J.M."/>
            <person name="Salse J."/>
            <person name="Munos S."/>
            <person name="Vincourt P."/>
            <person name="Rieseberg L.H."/>
            <person name="Langlade N.B."/>
        </authorList>
    </citation>
    <scope>NUCLEOTIDE SEQUENCE [LARGE SCALE GENOMIC DNA]</scope>
    <source>
        <strain evidence="3">cv. SF193</strain>
        <tissue evidence="1">Leaves</tissue>
    </source>
</reference>
<gene>
    <name evidence="2" type="ORF">HannXRQ_Chr13g0387621</name>
    <name evidence="1" type="ORF">HanXRQr2_Chr13g0567221</name>
</gene>
<organism evidence="2 3">
    <name type="scientific">Helianthus annuus</name>
    <name type="common">Common sunflower</name>
    <dbReference type="NCBI Taxonomy" id="4232"/>
    <lineage>
        <taxon>Eukaryota</taxon>
        <taxon>Viridiplantae</taxon>
        <taxon>Streptophyta</taxon>
        <taxon>Embryophyta</taxon>
        <taxon>Tracheophyta</taxon>
        <taxon>Spermatophyta</taxon>
        <taxon>Magnoliopsida</taxon>
        <taxon>eudicotyledons</taxon>
        <taxon>Gunneridae</taxon>
        <taxon>Pentapetalae</taxon>
        <taxon>asterids</taxon>
        <taxon>campanulids</taxon>
        <taxon>Asterales</taxon>
        <taxon>Asteraceae</taxon>
        <taxon>Asteroideae</taxon>
        <taxon>Heliantheae alliance</taxon>
        <taxon>Heliantheae</taxon>
        <taxon>Helianthus</taxon>
    </lineage>
</organism>
<proteinExistence type="predicted"/>
<reference evidence="2" key="2">
    <citation type="submission" date="2017-02" db="EMBL/GenBank/DDBJ databases">
        <title>Sunflower complete genome.</title>
        <authorList>
            <person name="Langlade N."/>
            <person name="Munos S."/>
        </authorList>
    </citation>
    <scope>NUCLEOTIDE SEQUENCE [LARGE SCALE GENOMIC DNA]</scope>
    <source>
        <tissue evidence="2">Leaves</tissue>
    </source>
</reference>
<dbReference type="EMBL" id="MNCJ02000328">
    <property type="protein sequence ID" value="KAF5771635.1"/>
    <property type="molecule type" value="Genomic_DNA"/>
</dbReference>
<evidence type="ECO:0000313" key="1">
    <source>
        <dbReference type="EMBL" id="KAF5771635.1"/>
    </source>
</evidence>
<evidence type="ECO:0000313" key="2">
    <source>
        <dbReference type="EMBL" id="OTG00141.1"/>
    </source>
</evidence>
<evidence type="ECO:0000313" key="3">
    <source>
        <dbReference type="Proteomes" id="UP000215914"/>
    </source>
</evidence>
<name>A0A251SRK0_HELAN</name>